<keyword evidence="2" id="KW-1185">Reference proteome</keyword>
<accession>A0AAV4ZH70</accession>
<reference evidence="1" key="1">
    <citation type="journal article" date="2016" name="Front. Microbiol.">
        <title>Genome Sequence of the Piezophilic, Mesophilic Sulfate-Reducing Bacterium Desulfovibrio indicus J2T.</title>
        <authorList>
            <person name="Cao J."/>
            <person name="Maignien L."/>
            <person name="Shao Z."/>
            <person name="Alain K."/>
            <person name="Jebbar M."/>
        </authorList>
    </citation>
    <scope>NUCLEOTIDE SEQUENCE</scope>
    <source>
        <strain evidence="1">DSM 16372</strain>
    </source>
</reference>
<evidence type="ECO:0000313" key="1">
    <source>
        <dbReference type="EMBL" id="GJD87786.1"/>
    </source>
</evidence>
<dbReference type="EMBL" id="BPQO01000004">
    <property type="protein sequence ID" value="GJD87786.1"/>
    <property type="molecule type" value="Genomic_DNA"/>
</dbReference>
<reference evidence="1" key="2">
    <citation type="submission" date="2021-08" db="EMBL/GenBank/DDBJ databases">
        <authorList>
            <person name="Tani A."/>
            <person name="Ola A."/>
            <person name="Ogura Y."/>
            <person name="Katsura K."/>
            <person name="Hayashi T."/>
        </authorList>
    </citation>
    <scope>NUCLEOTIDE SEQUENCE</scope>
    <source>
        <strain evidence="1">DSM 16372</strain>
    </source>
</reference>
<dbReference type="Proteomes" id="UP001055247">
    <property type="component" value="Unassembled WGS sequence"/>
</dbReference>
<organism evidence="1 2">
    <name type="scientific">Methylobacterium hispanicum</name>
    <dbReference type="NCBI Taxonomy" id="270350"/>
    <lineage>
        <taxon>Bacteria</taxon>
        <taxon>Pseudomonadati</taxon>
        <taxon>Pseudomonadota</taxon>
        <taxon>Alphaproteobacteria</taxon>
        <taxon>Hyphomicrobiales</taxon>
        <taxon>Methylobacteriaceae</taxon>
        <taxon>Methylobacterium</taxon>
    </lineage>
</organism>
<evidence type="ECO:0000313" key="2">
    <source>
        <dbReference type="Proteomes" id="UP001055247"/>
    </source>
</evidence>
<gene>
    <name evidence="1" type="ORF">BHAOGJBA_1291</name>
</gene>
<evidence type="ECO:0008006" key="3">
    <source>
        <dbReference type="Google" id="ProtNLM"/>
    </source>
</evidence>
<sequence length="173" mass="18763">MLQSIAVHIASLLLLTQNGSAQTIKAPNGELYIGMSLEEAEHILQVQGRVERDGAIRVEAAAGDRSYRAYFGKQCHPLPCSKAAAGAISVGMWQQASGMEPTEAAYQGLVAEYRSASQGHNVRHFPLCQRWVVDRTTITLGVICGKLAVNATTIQYNETFRFSGNTPCTNSCF</sequence>
<comment type="caution">
    <text evidence="1">The sequence shown here is derived from an EMBL/GenBank/DDBJ whole genome shotgun (WGS) entry which is preliminary data.</text>
</comment>
<dbReference type="AlphaFoldDB" id="A0AAV4ZH70"/>
<protein>
    <recommendedName>
        <fullName evidence="3">SCP domain-containing protein</fullName>
    </recommendedName>
</protein>
<name>A0AAV4ZH70_9HYPH</name>
<proteinExistence type="predicted"/>